<protein>
    <recommendedName>
        <fullName evidence="2">DUF6604 domain-containing protein</fullName>
    </recommendedName>
</protein>
<dbReference type="Proteomes" id="UP001056384">
    <property type="component" value="Chromosome 7"/>
</dbReference>
<accession>A0A9Q9B1U9</accession>
<reference evidence="3" key="1">
    <citation type="submission" date="2022-06" db="EMBL/GenBank/DDBJ databases">
        <title>Complete genome sequences of two strains of the flax pathogen Septoria linicola.</title>
        <authorList>
            <person name="Lapalu N."/>
            <person name="Simon A."/>
            <person name="Demenou B."/>
            <person name="Paumier D."/>
            <person name="Guillot M.-P."/>
            <person name="Gout L."/>
            <person name="Valade R."/>
        </authorList>
    </citation>
    <scope>NUCLEOTIDE SEQUENCE</scope>
    <source>
        <strain evidence="3">SE15195</strain>
    </source>
</reference>
<dbReference type="PANTHER" id="PTHR38795:SF1">
    <property type="entry name" value="DUF6604 DOMAIN-CONTAINING PROTEIN"/>
    <property type="match status" value="1"/>
</dbReference>
<organism evidence="3 4">
    <name type="scientific">Septoria linicola</name>
    <dbReference type="NCBI Taxonomy" id="215465"/>
    <lineage>
        <taxon>Eukaryota</taxon>
        <taxon>Fungi</taxon>
        <taxon>Dikarya</taxon>
        <taxon>Ascomycota</taxon>
        <taxon>Pezizomycotina</taxon>
        <taxon>Dothideomycetes</taxon>
        <taxon>Dothideomycetidae</taxon>
        <taxon>Mycosphaerellales</taxon>
        <taxon>Mycosphaerellaceae</taxon>
        <taxon>Septoria</taxon>
    </lineage>
</organism>
<dbReference type="PANTHER" id="PTHR38795">
    <property type="entry name" value="DUF6604 DOMAIN-CONTAINING PROTEIN"/>
    <property type="match status" value="1"/>
</dbReference>
<evidence type="ECO:0000313" key="4">
    <source>
        <dbReference type="Proteomes" id="UP001056384"/>
    </source>
</evidence>
<evidence type="ECO:0000259" key="2">
    <source>
        <dbReference type="Pfam" id="PF20253"/>
    </source>
</evidence>
<feature type="domain" description="DUF6604" evidence="2">
    <location>
        <begin position="10"/>
        <end position="230"/>
    </location>
</feature>
<gene>
    <name evidence="3" type="ORF">Slin15195_G090200</name>
</gene>
<feature type="coiled-coil region" evidence="1">
    <location>
        <begin position="655"/>
        <end position="682"/>
    </location>
</feature>
<dbReference type="Pfam" id="PF20253">
    <property type="entry name" value="DUF6604"/>
    <property type="match status" value="1"/>
</dbReference>
<dbReference type="InterPro" id="IPR046539">
    <property type="entry name" value="DUF6604"/>
</dbReference>
<keyword evidence="4" id="KW-1185">Reference proteome</keyword>
<evidence type="ECO:0000313" key="3">
    <source>
        <dbReference type="EMBL" id="USW55701.1"/>
    </source>
</evidence>
<dbReference type="OrthoDB" id="3646271at2759"/>
<dbReference type="AlphaFoldDB" id="A0A9Q9B1U9"/>
<name>A0A9Q9B1U9_9PEZI</name>
<proteinExistence type="predicted"/>
<keyword evidence="1" id="KW-0175">Coiled coil</keyword>
<sequence length="823" mass="92579">MRMTLTILTQAPEIITAPSQRLKGKVRKLAKQAGSGSAPLAPARPARSVTYMMSTNELVARVQAVVQSPKRPALPAGICSVLERAIAARQRCAQWYKDSGAHVEANDGHLHFIEILRNAFNALSAKDTGGGVAESAHSQVDLSNIFEALEVQEVDDEFPVIAVDVSTSSMNPSAARETYELFCFVDDLHTIQGDIQAIWRRFAKGEVDIKVANIVTQAGLDVVKRLEQEHSGRNNSCGHHGSKHPHINLAMPVFYTESYMNGEDPDEILNTVKSLEHRAFHDFLYLPTTRTLMKFADVAYKLKDQVAWPLPVFPMRFGYISRPELLELPGYKQQEDDDELLTQILHDVYLIDDSRKIARDHGMDYRGTLPILQDEFAKSARTLWETGRVSTYAVFTSRIVLDILEIYGSSDQPPFATQLKDDCMRAADTMEFVTDDLGRLDTKEVRWLTKDQQLIMDLHRRITLQIPDKAFPQFKEYFLKGYAKHPRSGPIEDMPPEFQAAYRQRMIERGEDPDDGPSEEHRRNAAKMDLEPIEPSQQHDFLQTQNALYCGSLSLQLMCLLEEAGISLANHHLSIFATAHLYNALQQLSLTEIKWPDFERIIDLHTEALFANDVPKTAADCYRRMAYRTGYSGASRTFDKKKPWKFRTGAASASLRQLVDSKDGLEHALLQLETQIDNHATQQAVRKPKKSTTTPGRRRQLNPAQIMSRFQQYLPIVLVLKDMDLNYITLTKTCNALIKAIRAALRSELGIHIPTSQAIGESNDHSVVAVVLLVLGENQSKAAVHERKKSKAAFEGSPELQVACKAFEAFFNDHAKRTIGNSS</sequence>
<evidence type="ECO:0000256" key="1">
    <source>
        <dbReference type="SAM" id="Coils"/>
    </source>
</evidence>
<dbReference type="EMBL" id="CP099424">
    <property type="protein sequence ID" value="USW55701.1"/>
    <property type="molecule type" value="Genomic_DNA"/>
</dbReference>